<reference evidence="1 2" key="1">
    <citation type="journal article" date="2019" name="Commun. Biol.">
        <title>The bagworm genome reveals a unique fibroin gene that provides high tensile strength.</title>
        <authorList>
            <person name="Kono N."/>
            <person name="Nakamura H."/>
            <person name="Ohtoshi R."/>
            <person name="Tomita M."/>
            <person name="Numata K."/>
            <person name="Arakawa K."/>
        </authorList>
    </citation>
    <scope>NUCLEOTIDE SEQUENCE [LARGE SCALE GENOMIC DNA]</scope>
</reference>
<organism evidence="1 2">
    <name type="scientific">Eumeta variegata</name>
    <name type="common">Bagworm moth</name>
    <name type="synonym">Eumeta japonica</name>
    <dbReference type="NCBI Taxonomy" id="151549"/>
    <lineage>
        <taxon>Eukaryota</taxon>
        <taxon>Metazoa</taxon>
        <taxon>Ecdysozoa</taxon>
        <taxon>Arthropoda</taxon>
        <taxon>Hexapoda</taxon>
        <taxon>Insecta</taxon>
        <taxon>Pterygota</taxon>
        <taxon>Neoptera</taxon>
        <taxon>Endopterygota</taxon>
        <taxon>Lepidoptera</taxon>
        <taxon>Glossata</taxon>
        <taxon>Ditrysia</taxon>
        <taxon>Tineoidea</taxon>
        <taxon>Psychidae</taxon>
        <taxon>Oiketicinae</taxon>
        <taxon>Eumeta</taxon>
    </lineage>
</organism>
<accession>A0A4C1TEI3</accession>
<dbReference type="AlphaFoldDB" id="A0A4C1TEI3"/>
<name>A0A4C1TEI3_EUMVA</name>
<evidence type="ECO:0000313" key="2">
    <source>
        <dbReference type="Proteomes" id="UP000299102"/>
    </source>
</evidence>
<proteinExistence type="predicted"/>
<protein>
    <submittedName>
        <fullName evidence="1">Uncharacterized protein</fullName>
    </submittedName>
</protein>
<evidence type="ECO:0000313" key="1">
    <source>
        <dbReference type="EMBL" id="GBP12505.1"/>
    </source>
</evidence>
<keyword evidence="2" id="KW-1185">Reference proteome</keyword>
<sequence length="136" mass="14987">MHASPLRYKARAVVTFCVLNVGVVKCVSVKQVLKREHWLVAIYYDFNAETARHIKLCATRARGRLVSIVHCACAVVPTAVRTTQGIFNGLKNSIFSVSHPNLEATIDPTTTNATQIDDPLNVKSSGMAFGDRRVFD</sequence>
<dbReference type="Proteomes" id="UP000299102">
    <property type="component" value="Unassembled WGS sequence"/>
</dbReference>
<dbReference type="EMBL" id="BGZK01000052">
    <property type="protein sequence ID" value="GBP12505.1"/>
    <property type="molecule type" value="Genomic_DNA"/>
</dbReference>
<comment type="caution">
    <text evidence="1">The sequence shown here is derived from an EMBL/GenBank/DDBJ whole genome shotgun (WGS) entry which is preliminary data.</text>
</comment>
<gene>
    <name evidence="1" type="ORF">EVAR_10182_1</name>
</gene>